<gene>
    <name evidence="3" type="ORF">KS4_29750</name>
</gene>
<dbReference type="Proteomes" id="UP000317369">
    <property type="component" value="Chromosome"/>
</dbReference>
<keyword evidence="4" id="KW-1185">Reference proteome</keyword>
<evidence type="ECO:0000259" key="2">
    <source>
        <dbReference type="Pfam" id="PF12728"/>
    </source>
</evidence>
<dbReference type="Gene3D" id="1.10.238.160">
    <property type="match status" value="1"/>
</dbReference>
<feature type="compositionally biased region" description="Polar residues" evidence="1">
    <location>
        <begin position="1"/>
        <end position="10"/>
    </location>
</feature>
<dbReference type="OrthoDB" id="291753at2"/>
<dbReference type="SUPFAM" id="SSF46955">
    <property type="entry name" value="Putative DNA-binding domain"/>
    <property type="match status" value="1"/>
</dbReference>
<evidence type="ECO:0000313" key="3">
    <source>
        <dbReference type="EMBL" id="QDU34898.1"/>
    </source>
</evidence>
<dbReference type="RefSeq" id="WP_145079402.1">
    <property type="nucleotide sequence ID" value="NZ_CP036425.1"/>
</dbReference>
<feature type="region of interest" description="Disordered" evidence="1">
    <location>
        <begin position="1"/>
        <end position="31"/>
    </location>
</feature>
<evidence type="ECO:0000256" key="1">
    <source>
        <dbReference type="SAM" id="MobiDB-lite"/>
    </source>
</evidence>
<dbReference type="EMBL" id="CP036425">
    <property type="protein sequence ID" value="QDU34898.1"/>
    <property type="molecule type" value="Genomic_DNA"/>
</dbReference>
<dbReference type="KEGG" id="pcor:KS4_29750"/>
<dbReference type="InterPro" id="IPR041657">
    <property type="entry name" value="HTH_17"/>
</dbReference>
<feature type="domain" description="Helix-turn-helix" evidence="2">
    <location>
        <begin position="39"/>
        <end position="88"/>
    </location>
</feature>
<dbReference type="Pfam" id="PF12728">
    <property type="entry name" value="HTH_17"/>
    <property type="match status" value="1"/>
</dbReference>
<accession>A0A517YXE5</accession>
<evidence type="ECO:0000313" key="4">
    <source>
        <dbReference type="Proteomes" id="UP000317369"/>
    </source>
</evidence>
<protein>
    <submittedName>
        <fullName evidence="3">Prophage CP4-57 regulatory protein (AlpA)</fullName>
    </submittedName>
</protein>
<dbReference type="AlphaFoldDB" id="A0A517YXE5"/>
<feature type="compositionally biased region" description="Polar residues" evidence="1">
    <location>
        <begin position="22"/>
        <end position="31"/>
    </location>
</feature>
<proteinExistence type="predicted"/>
<organism evidence="3 4">
    <name type="scientific">Poriferisphaera corsica</name>
    <dbReference type="NCBI Taxonomy" id="2528020"/>
    <lineage>
        <taxon>Bacteria</taxon>
        <taxon>Pseudomonadati</taxon>
        <taxon>Planctomycetota</taxon>
        <taxon>Phycisphaerae</taxon>
        <taxon>Phycisphaerales</taxon>
        <taxon>Phycisphaeraceae</taxon>
        <taxon>Poriferisphaera</taxon>
    </lineage>
</organism>
<sequence>MKDNSTSCNNVEGEASVENRDVYSTGNGSQNTSKSLALLLRAEQVAEFLNISVAHVYRMRNAGKLPKPVKLGGVVRWRLDELKQWVAAGMPNMLRWNQMRGGAA</sequence>
<dbReference type="InterPro" id="IPR009061">
    <property type="entry name" value="DNA-bd_dom_put_sf"/>
</dbReference>
<name>A0A517YXE5_9BACT</name>
<reference evidence="3 4" key="1">
    <citation type="submission" date="2019-02" db="EMBL/GenBank/DDBJ databases">
        <title>Deep-cultivation of Planctomycetes and their phenomic and genomic characterization uncovers novel biology.</title>
        <authorList>
            <person name="Wiegand S."/>
            <person name="Jogler M."/>
            <person name="Boedeker C."/>
            <person name="Pinto D."/>
            <person name="Vollmers J."/>
            <person name="Rivas-Marin E."/>
            <person name="Kohn T."/>
            <person name="Peeters S.H."/>
            <person name="Heuer A."/>
            <person name="Rast P."/>
            <person name="Oberbeckmann S."/>
            <person name="Bunk B."/>
            <person name="Jeske O."/>
            <person name="Meyerdierks A."/>
            <person name="Storesund J.E."/>
            <person name="Kallscheuer N."/>
            <person name="Luecker S."/>
            <person name="Lage O.M."/>
            <person name="Pohl T."/>
            <person name="Merkel B.J."/>
            <person name="Hornburger P."/>
            <person name="Mueller R.-W."/>
            <person name="Bruemmer F."/>
            <person name="Labrenz M."/>
            <person name="Spormann A.M."/>
            <person name="Op den Camp H."/>
            <person name="Overmann J."/>
            <person name="Amann R."/>
            <person name="Jetten M.S.M."/>
            <person name="Mascher T."/>
            <person name="Medema M.H."/>
            <person name="Devos D.P."/>
            <person name="Kaster A.-K."/>
            <person name="Ovreas L."/>
            <person name="Rohde M."/>
            <person name="Galperin M.Y."/>
            <person name="Jogler C."/>
        </authorList>
    </citation>
    <scope>NUCLEOTIDE SEQUENCE [LARGE SCALE GENOMIC DNA]</scope>
    <source>
        <strain evidence="3 4">KS4</strain>
    </source>
</reference>